<evidence type="ECO:0000313" key="3">
    <source>
        <dbReference type="EMBL" id="KAG2205305.1"/>
    </source>
</evidence>
<dbReference type="PANTHER" id="PTHR33223">
    <property type="entry name" value="CCHC-TYPE DOMAIN-CONTAINING PROTEIN"/>
    <property type="match status" value="1"/>
</dbReference>
<evidence type="ECO:0000256" key="1">
    <source>
        <dbReference type="SAM" id="MobiDB-lite"/>
    </source>
</evidence>
<protein>
    <recommendedName>
        <fullName evidence="2">Retrotransposon gag domain-containing protein</fullName>
    </recommendedName>
</protein>
<keyword evidence="4" id="KW-1185">Reference proteome</keyword>
<dbReference type="PANTHER" id="PTHR33223:SF6">
    <property type="entry name" value="CCHC-TYPE DOMAIN-CONTAINING PROTEIN"/>
    <property type="match status" value="1"/>
</dbReference>
<dbReference type="EMBL" id="JAEPRB010001331">
    <property type="protein sequence ID" value="KAG2205305.1"/>
    <property type="molecule type" value="Genomic_DNA"/>
</dbReference>
<reference evidence="3 4" key="1">
    <citation type="submission" date="2020-12" db="EMBL/GenBank/DDBJ databases">
        <title>Metabolic potential, ecology and presence of endohyphal bacteria is reflected in genomic diversity of Mucoromycotina.</title>
        <authorList>
            <person name="Muszewska A."/>
            <person name="Okrasinska A."/>
            <person name="Steczkiewicz K."/>
            <person name="Drgas O."/>
            <person name="Orlowska M."/>
            <person name="Perlinska-Lenart U."/>
            <person name="Aleksandrzak-Piekarczyk T."/>
            <person name="Szatraj K."/>
            <person name="Zielenkiewicz U."/>
            <person name="Pilsyk S."/>
            <person name="Malc E."/>
            <person name="Mieczkowski P."/>
            <person name="Kruszewska J.S."/>
            <person name="Biernat P."/>
            <person name="Pawlowska J."/>
        </authorList>
    </citation>
    <scope>NUCLEOTIDE SEQUENCE [LARGE SCALE GENOMIC DNA]</scope>
    <source>
        <strain evidence="3 4">CBS 142.35</strain>
    </source>
</reference>
<gene>
    <name evidence="3" type="ORF">INT45_008340</name>
</gene>
<dbReference type="Proteomes" id="UP000646827">
    <property type="component" value="Unassembled WGS sequence"/>
</dbReference>
<dbReference type="AlphaFoldDB" id="A0A8H7R7X5"/>
<proteinExistence type="predicted"/>
<sequence>MSDTIHNKIFKFISAPGTFSGTKRGENPTVWLGEIKRLWQRGNFTDDEVLLIAGSNLKGQAGLWWNSLEDSILTWDAFEEAFRTRFISAEHREAWWSEIEAIKQQDNESVENVAYKLQELFDLVGPVDEIFQIRYFTQAIDPKIAYRMEESGVSTSWKQAVNKAIRIQNAQKKYLSSQELTQGQDVKNQVGASVGIPQSAVSSSIKPEDSVSQTNTLLSQVAESLKALQLQLNSQTTRGPTPPNYPPRPPPRCWHCGEVGKWQRTTVKGDTVVPNNYSPGNSNSARRPSHQSKVNLVQTAEVYAVGGRKRGASDTSLVSNIHGRKRQNESYKLPLLNQQVVTASSSRNLPGLAPQQEGVSSKTINKQNKTPRKRPTQRKLQVDLEKSDVWNKLKEIDSGLSMAQWLALDKQAYADVRDGLKFLHGRNTVNKSGQTMDVNALEIDSNDSIQETDWESTWSEASSH</sequence>
<comment type="caution">
    <text evidence="3">The sequence shown here is derived from an EMBL/GenBank/DDBJ whole genome shotgun (WGS) entry which is preliminary data.</text>
</comment>
<dbReference type="Pfam" id="PF03732">
    <property type="entry name" value="Retrotrans_gag"/>
    <property type="match status" value="1"/>
</dbReference>
<evidence type="ECO:0000259" key="2">
    <source>
        <dbReference type="Pfam" id="PF03732"/>
    </source>
</evidence>
<name>A0A8H7R7X5_9FUNG</name>
<feature type="domain" description="Retrotransposon gag" evidence="2">
    <location>
        <begin position="53"/>
        <end position="139"/>
    </location>
</feature>
<feature type="region of interest" description="Disordered" evidence="1">
    <location>
        <begin position="268"/>
        <end position="292"/>
    </location>
</feature>
<dbReference type="InterPro" id="IPR005162">
    <property type="entry name" value="Retrotrans_gag_dom"/>
</dbReference>
<feature type="non-terminal residue" evidence="3">
    <location>
        <position position="1"/>
    </location>
</feature>
<dbReference type="OrthoDB" id="2285313at2759"/>
<feature type="compositionally biased region" description="Polar residues" evidence="1">
    <location>
        <begin position="357"/>
        <end position="368"/>
    </location>
</feature>
<evidence type="ECO:0000313" key="4">
    <source>
        <dbReference type="Proteomes" id="UP000646827"/>
    </source>
</evidence>
<accession>A0A8H7R7X5</accession>
<feature type="region of interest" description="Disordered" evidence="1">
    <location>
        <begin position="346"/>
        <end position="380"/>
    </location>
</feature>
<organism evidence="3 4">
    <name type="scientific">Circinella minor</name>
    <dbReference type="NCBI Taxonomy" id="1195481"/>
    <lineage>
        <taxon>Eukaryota</taxon>
        <taxon>Fungi</taxon>
        <taxon>Fungi incertae sedis</taxon>
        <taxon>Mucoromycota</taxon>
        <taxon>Mucoromycotina</taxon>
        <taxon>Mucoromycetes</taxon>
        <taxon>Mucorales</taxon>
        <taxon>Lichtheimiaceae</taxon>
        <taxon>Circinella</taxon>
    </lineage>
</organism>